<sequence>MPRKKMVVALVCSTLFASAYAKLPCDGDRKAGLEDTVACYRQMVESQPLHYTLTSVENLPGIERRTYRFTSQSWSPEQLVQPSTWEHEATLYIPERALTRRALVIANNGTRYPQGGGDPIAPNDFTPETLASLAKNTRTVIVSVSDIPSQFLTYMDDGRPRAEDDSVAHSWSLFMQAPQQRATMPLHVPMAAAVWRGMTLAERELGALQIDRFIVSGISKRAWISWLAVIGDSRIDAVAPFAIDLLSTRDAMKNMYRSYGGNWPLAFYPYYAEGIDKAIDTEAFGALMQIEDPLAYRGTRHGKRLKIPKYVVNASGDDFFVPDNASLYFDRLPGDKALRMVPNSSHVDIRRATLDSLTAFVNRIQRGAALPEVDAKLQQTGHGAAIKLKLREQPKRLLLWQAENPNARDFRYACGIRYTSTPVDSADAPPLRIPVEKPASGWRAYFVEATFDDGFVATSPTYILGDGYPTVAPPAGGSACQTLPGRGFTP</sequence>
<accession>B1TGJ2</accession>
<organism evidence="2 3">
    <name type="scientific">Burkholderia ambifaria MEX-5</name>
    <dbReference type="NCBI Taxonomy" id="396597"/>
    <lineage>
        <taxon>Bacteria</taxon>
        <taxon>Pseudomonadati</taxon>
        <taxon>Pseudomonadota</taxon>
        <taxon>Betaproteobacteria</taxon>
        <taxon>Burkholderiales</taxon>
        <taxon>Burkholderiaceae</taxon>
        <taxon>Burkholderia</taxon>
        <taxon>Burkholderia cepacia complex</taxon>
    </lineage>
</organism>
<comment type="caution">
    <text evidence="2">The sequence shown here is derived from an EMBL/GenBank/DDBJ whole genome shotgun (WGS) entry which is preliminary data.</text>
</comment>
<dbReference type="RefSeq" id="WP_006762631.1">
    <property type="nucleotide sequence ID" value="NZ_ABLK01000511.1"/>
</dbReference>
<keyword evidence="1" id="KW-0732">Signal</keyword>
<reference evidence="2 3" key="1">
    <citation type="submission" date="2008-03" db="EMBL/GenBank/DDBJ databases">
        <title>Sequencing of the draft genome and assembly of Burkholderia ambifaria MEX-5.</title>
        <authorList>
            <consortium name="US DOE Joint Genome Institute (JGI-PGF)"/>
            <person name="Copeland A."/>
            <person name="Lucas S."/>
            <person name="Lapidus A."/>
            <person name="Glavina del Rio T."/>
            <person name="Dalin E."/>
            <person name="Tice H."/>
            <person name="Bruce D."/>
            <person name="Goodwin L."/>
            <person name="Pitluck S."/>
            <person name="Larimer F."/>
            <person name="Land M.L."/>
            <person name="Hauser L."/>
            <person name="Tiedje J."/>
            <person name="Richardson P."/>
        </authorList>
    </citation>
    <scope>NUCLEOTIDE SEQUENCE [LARGE SCALE GENOMIC DNA]</scope>
    <source>
        <strain evidence="2 3">MEX-5</strain>
    </source>
</reference>
<proteinExistence type="predicted"/>
<dbReference type="ESTHER" id="9burk-b1tgj2">
    <property type="family name" value="PhoPQ_related"/>
</dbReference>
<protein>
    <submittedName>
        <fullName evidence="2">PqaA</fullName>
    </submittedName>
</protein>
<dbReference type="PIRSF" id="PIRSF014728">
    <property type="entry name" value="PqaA"/>
    <property type="match status" value="1"/>
</dbReference>
<dbReference type="PANTHER" id="PTHR31497">
    <property type="entry name" value="AUTOCRINE PROLIFERATION REPRESSOR PROTEIN A"/>
    <property type="match status" value="1"/>
</dbReference>
<feature type="chain" id="PRO_5002770950" evidence="1">
    <location>
        <begin position="22"/>
        <end position="490"/>
    </location>
</feature>
<gene>
    <name evidence="2" type="ORF">BamMEX5DRAFT_6908</name>
</gene>
<dbReference type="Gene3D" id="3.40.50.1820">
    <property type="entry name" value="alpha/beta hydrolase"/>
    <property type="match status" value="1"/>
</dbReference>
<dbReference type="PATRIC" id="fig|396597.7.peg.398"/>
<evidence type="ECO:0000313" key="3">
    <source>
        <dbReference type="Proteomes" id="UP000004814"/>
    </source>
</evidence>
<dbReference type="InterPro" id="IPR009199">
    <property type="entry name" value="PhoPQ-act_pathogen-rel_PqaA"/>
</dbReference>
<dbReference type="EMBL" id="ABLK01000511">
    <property type="protein sequence ID" value="EDT37313.1"/>
    <property type="molecule type" value="Genomic_DNA"/>
</dbReference>
<dbReference type="Pfam" id="PF10142">
    <property type="entry name" value="PhoPQ_related"/>
    <property type="match status" value="1"/>
</dbReference>
<dbReference type="InterPro" id="IPR029058">
    <property type="entry name" value="AB_hydrolase_fold"/>
</dbReference>
<evidence type="ECO:0000256" key="1">
    <source>
        <dbReference type="SAM" id="SignalP"/>
    </source>
</evidence>
<name>B1TGJ2_9BURK</name>
<dbReference type="PANTHER" id="PTHR31497:SF0">
    <property type="entry name" value="AUTOCRINE PROLIFERATION REPRESSOR PROTEIN A"/>
    <property type="match status" value="1"/>
</dbReference>
<evidence type="ECO:0000313" key="2">
    <source>
        <dbReference type="EMBL" id="EDT37313.1"/>
    </source>
</evidence>
<dbReference type="SUPFAM" id="SSF53474">
    <property type="entry name" value="alpha/beta-Hydrolases"/>
    <property type="match status" value="1"/>
</dbReference>
<dbReference type="AlphaFoldDB" id="B1TGJ2"/>
<dbReference type="Proteomes" id="UP000004814">
    <property type="component" value="Unassembled WGS sequence"/>
</dbReference>
<feature type="signal peptide" evidence="1">
    <location>
        <begin position="1"/>
        <end position="21"/>
    </location>
</feature>